<feature type="compositionally biased region" description="Gly residues" evidence="1">
    <location>
        <begin position="21"/>
        <end position="30"/>
    </location>
</feature>
<keyword evidence="3" id="KW-1185">Reference proteome</keyword>
<dbReference type="AlphaFoldDB" id="A0ABD0Y4A9"/>
<organism evidence="2 3">
    <name type="scientific">Ranatra chinensis</name>
    <dbReference type="NCBI Taxonomy" id="642074"/>
    <lineage>
        <taxon>Eukaryota</taxon>
        <taxon>Metazoa</taxon>
        <taxon>Ecdysozoa</taxon>
        <taxon>Arthropoda</taxon>
        <taxon>Hexapoda</taxon>
        <taxon>Insecta</taxon>
        <taxon>Pterygota</taxon>
        <taxon>Neoptera</taxon>
        <taxon>Paraneoptera</taxon>
        <taxon>Hemiptera</taxon>
        <taxon>Heteroptera</taxon>
        <taxon>Panheteroptera</taxon>
        <taxon>Nepomorpha</taxon>
        <taxon>Nepidae</taxon>
        <taxon>Ranatrinae</taxon>
        <taxon>Ranatra</taxon>
    </lineage>
</organism>
<comment type="caution">
    <text evidence="2">The sequence shown here is derived from an EMBL/GenBank/DDBJ whole genome shotgun (WGS) entry which is preliminary data.</text>
</comment>
<dbReference type="Proteomes" id="UP001558652">
    <property type="component" value="Unassembled WGS sequence"/>
</dbReference>
<gene>
    <name evidence="2" type="ORF">AAG570_003643</name>
</gene>
<protein>
    <submittedName>
        <fullName evidence="2">Uncharacterized protein</fullName>
    </submittedName>
</protein>
<evidence type="ECO:0000256" key="1">
    <source>
        <dbReference type="SAM" id="MobiDB-lite"/>
    </source>
</evidence>
<feature type="compositionally biased region" description="Low complexity" evidence="1">
    <location>
        <begin position="37"/>
        <end position="52"/>
    </location>
</feature>
<accession>A0ABD0Y4A9</accession>
<name>A0ABD0Y4A9_9HEMI</name>
<sequence>MAWGYWSASTVQDRGRSPRRSGGGGGGGGPQQPPPESLQQQQQPQQGAEEGSVGSSRRPSLADIEFSGPGGALAHVLCAGLRPPPLPPPQAPPAPPALAVAPPPPPPPLVRHDCFMHQSAALVHHHQCRVHDLSPSDDEDPTYDSVVMTAEKGMPGPVRSNKL</sequence>
<reference evidence="2 3" key="1">
    <citation type="submission" date="2024-07" db="EMBL/GenBank/DDBJ databases">
        <title>Chromosome-level genome assembly of the water stick insect Ranatra chinensis (Heteroptera: Nepidae).</title>
        <authorList>
            <person name="Liu X."/>
        </authorList>
    </citation>
    <scope>NUCLEOTIDE SEQUENCE [LARGE SCALE GENOMIC DNA]</scope>
    <source>
        <strain evidence="2">Cailab_2021Rc</strain>
        <tissue evidence="2">Muscle</tissue>
    </source>
</reference>
<feature type="compositionally biased region" description="Pro residues" evidence="1">
    <location>
        <begin position="82"/>
        <end position="105"/>
    </location>
</feature>
<evidence type="ECO:0000313" key="3">
    <source>
        <dbReference type="Proteomes" id="UP001558652"/>
    </source>
</evidence>
<evidence type="ECO:0000313" key="2">
    <source>
        <dbReference type="EMBL" id="KAL1122238.1"/>
    </source>
</evidence>
<proteinExistence type="predicted"/>
<dbReference type="EMBL" id="JBFDAA010000014">
    <property type="protein sequence ID" value="KAL1122238.1"/>
    <property type="molecule type" value="Genomic_DNA"/>
</dbReference>
<feature type="region of interest" description="Disordered" evidence="1">
    <location>
        <begin position="1"/>
        <end position="105"/>
    </location>
</feature>